<comment type="caution">
    <text evidence="1">The sequence shown here is derived from an EMBL/GenBank/DDBJ whole genome shotgun (WGS) entry which is preliminary data.</text>
</comment>
<dbReference type="PANTHER" id="PTHR33737:SF2">
    <property type="entry name" value="OS12G0102700 PROTEIN"/>
    <property type="match status" value="1"/>
</dbReference>
<keyword evidence="2" id="KW-1185">Reference proteome</keyword>
<reference evidence="1 2" key="1">
    <citation type="submission" date="2020-10" db="EMBL/GenBank/DDBJ databases">
        <title>The Coptis chinensis genome and diversification of protoberbering-type alkaloids.</title>
        <authorList>
            <person name="Wang B."/>
            <person name="Shu S."/>
            <person name="Song C."/>
            <person name="Liu Y."/>
        </authorList>
    </citation>
    <scope>NUCLEOTIDE SEQUENCE [LARGE SCALE GENOMIC DNA]</scope>
    <source>
        <strain evidence="1">HL-2020</strain>
        <tissue evidence="1">Leaf</tissue>
    </source>
</reference>
<sequence>MALLSTAPQSISLLFSSKRGRDKASWFIRACSSGADVPDFLSADCGGPNQIKRRKKRGCFNLRKTLAWNNAFFTEEGVLNPQELSRIVGSHSNEFLLGISEEETKSVLEDSAETPTFDASTCKVIDPFPQNAQYSGGKFSNALIQPSKPSVLRMPSPSIRYFSQPESSTPLTIKSPRNTETCNLHEVNIPSMKKLCGSNHTGYMKFVHELSGTVTVNEGDIKARSPAWKTHFWK</sequence>
<gene>
    <name evidence="1" type="ORF">IFM89_036437</name>
</gene>
<evidence type="ECO:0000313" key="2">
    <source>
        <dbReference type="Proteomes" id="UP000631114"/>
    </source>
</evidence>
<dbReference type="EMBL" id="JADFTS010000003">
    <property type="protein sequence ID" value="KAF9617476.1"/>
    <property type="molecule type" value="Genomic_DNA"/>
</dbReference>
<dbReference type="OrthoDB" id="1931260at2759"/>
<name>A0A835IGN7_9MAGN</name>
<dbReference type="AlphaFoldDB" id="A0A835IGN7"/>
<dbReference type="PANTHER" id="PTHR33737">
    <property type="entry name" value="OS05G0121800 PROTEIN"/>
    <property type="match status" value="1"/>
</dbReference>
<proteinExistence type="predicted"/>
<organism evidence="1 2">
    <name type="scientific">Coptis chinensis</name>
    <dbReference type="NCBI Taxonomy" id="261450"/>
    <lineage>
        <taxon>Eukaryota</taxon>
        <taxon>Viridiplantae</taxon>
        <taxon>Streptophyta</taxon>
        <taxon>Embryophyta</taxon>
        <taxon>Tracheophyta</taxon>
        <taxon>Spermatophyta</taxon>
        <taxon>Magnoliopsida</taxon>
        <taxon>Ranunculales</taxon>
        <taxon>Ranunculaceae</taxon>
        <taxon>Coptidoideae</taxon>
        <taxon>Coptis</taxon>
    </lineage>
</organism>
<dbReference type="InterPro" id="IPR045882">
    <property type="entry name" value="GPT1/2"/>
</dbReference>
<protein>
    <submittedName>
        <fullName evidence="1">Uncharacterized protein</fullName>
    </submittedName>
</protein>
<accession>A0A835IGN7</accession>
<dbReference type="Proteomes" id="UP000631114">
    <property type="component" value="Unassembled WGS sequence"/>
</dbReference>
<evidence type="ECO:0000313" key="1">
    <source>
        <dbReference type="EMBL" id="KAF9617476.1"/>
    </source>
</evidence>
<dbReference type="GO" id="GO:0008017">
    <property type="term" value="F:microtubule binding"/>
    <property type="evidence" value="ECO:0007669"/>
    <property type="project" value="InterPro"/>
</dbReference>